<dbReference type="PANTHER" id="PTHR43285">
    <property type="entry name" value="ANTHRANILATE PHOSPHORIBOSYLTRANSFERASE"/>
    <property type="match status" value="1"/>
</dbReference>
<dbReference type="GO" id="GO:0000162">
    <property type="term" value="P:L-tryptophan biosynthetic process"/>
    <property type="evidence" value="ECO:0007669"/>
    <property type="project" value="InterPro"/>
</dbReference>
<gene>
    <name evidence="4" type="ORF">SAMN05421759_10228</name>
</gene>
<evidence type="ECO:0000259" key="3">
    <source>
        <dbReference type="Pfam" id="PF02885"/>
    </source>
</evidence>
<name>A0A1N7KSY0_9RHOB</name>
<dbReference type="EMBL" id="FTOQ01000002">
    <property type="protein sequence ID" value="SIS64540.1"/>
    <property type="molecule type" value="Genomic_DNA"/>
</dbReference>
<dbReference type="AlphaFoldDB" id="A0A1N7KSY0"/>
<keyword evidence="1 4" id="KW-0328">Glycosyltransferase</keyword>
<dbReference type="InterPro" id="IPR035902">
    <property type="entry name" value="Nuc_phospho_transferase"/>
</dbReference>
<dbReference type="STRING" id="633194.SAMN05421759_10228"/>
<dbReference type="SUPFAM" id="SSF47648">
    <property type="entry name" value="Nucleoside phosphorylase/phosphoribosyltransferase N-terminal domain"/>
    <property type="match status" value="1"/>
</dbReference>
<dbReference type="InterPro" id="IPR017459">
    <property type="entry name" value="Glycosyl_Trfase_fam3_N_dom"/>
</dbReference>
<dbReference type="PANTHER" id="PTHR43285:SF2">
    <property type="entry name" value="ANTHRANILATE PHOSPHORIBOSYLTRANSFERASE"/>
    <property type="match status" value="1"/>
</dbReference>
<evidence type="ECO:0000256" key="1">
    <source>
        <dbReference type="ARBA" id="ARBA00022676"/>
    </source>
</evidence>
<dbReference type="Proteomes" id="UP000186684">
    <property type="component" value="Unassembled WGS sequence"/>
</dbReference>
<sequence length="328" mass="34938">MSLAPYVRILARGQGRARGFTRAEARAAMTLMLEAEADSAAIGAILMLLRMKGETAGEIAGFAEAARQALPAWSGPRPALDWPSYAAGRTRGLPWFLLSARLVAEAGYPVLLHGWNSHQRDAASLRAALGPLSIPVADTPSAASRALGEKRIAYLPLEKLSPPLMALLGLRDLLGLRSCINTVLRMLNPAGARAAVQGVFHPPYRTLQADAAGLLGLADLTVLKGGGGEFEHHPAKDIEVFGLRAGAPWQGRTGQRLDAHRRLADASDAPNALVDLWSGRRRDPFAEAIVLSTADLALETLGAPVEARSLWQQRRPLPAQPSEEGAMS</sequence>
<evidence type="ECO:0000313" key="4">
    <source>
        <dbReference type="EMBL" id="SIS64540.1"/>
    </source>
</evidence>
<feature type="domain" description="Glycosyl transferase family 3 N-terminal" evidence="3">
    <location>
        <begin position="12"/>
        <end position="68"/>
    </location>
</feature>
<protein>
    <submittedName>
        <fullName evidence="4">Anthranilate phosphoribosyltransferase</fullName>
    </submittedName>
</protein>
<keyword evidence="2 4" id="KW-0808">Transferase</keyword>
<proteinExistence type="predicted"/>
<keyword evidence="5" id="KW-1185">Reference proteome</keyword>
<dbReference type="SUPFAM" id="SSF52418">
    <property type="entry name" value="Nucleoside phosphorylase/phosphoribosyltransferase catalytic domain"/>
    <property type="match status" value="1"/>
</dbReference>
<dbReference type="GO" id="GO:0005829">
    <property type="term" value="C:cytosol"/>
    <property type="evidence" value="ECO:0007669"/>
    <property type="project" value="TreeGrafter"/>
</dbReference>
<dbReference type="Gene3D" id="1.20.970.10">
    <property type="entry name" value="Transferase, Pyrimidine Nucleoside Phosphorylase, Chain C"/>
    <property type="match status" value="1"/>
</dbReference>
<dbReference type="NCBIfam" id="NF006564">
    <property type="entry name" value="PRK09071.1"/>
    <property type="match status" value="1"/>
</dbReference>
<dbReference type="OrthoDB" id="8455878at2"/>
<dbReference type="Gene3D" id="3.40.1030.10">
    <property type="entry name" value="Nucleoside phosphorylase/phosphoribosyltransferase catalytic domain"/>
    <property type="match status" value="1"/>
</dbReference>
<dbReference type="Pfam" id="PF02885">
    <property type="entry name" value="Glycos_trans_3N"/>
    <property type="match status" value="1"/>
</dbReference>
<evidence type="ECO:0000313" key="5">
    <source>
        <dbReference type="Proteomes" id="UP000186684"/>
    </source>
</evidence>
<dbReference type="InterPro" id="IPR005940">
    <property type="entry name" value="Anthranilate_Pribosyl_Tfrase"/>
</dbReference>
<evidence type="ECO:0000256" key="2">
    <source>
        <dbReference type="ARBA" id="ARBA00022679"/>
    </source>
</evidence>
<reference evidence="5" key="1">
    <citation type="submission" date="2017-01" db="EMBL/GenBank/DDBJ databases">
        <authorList>
            <person name="Varghese N."/>
            <person name="Submissions S."/>
        </authorList>
    </citation>
    <scope>NUCLEOTIDE SEQUENCE [LARGE SCALE GENOMIC DNA]</scope>
    <source>
        <strain evidence="5">DSM 29430</strain>
    </source>
</reference>
<organism evidence="4 5">
    <name type="scientific">Roseivivax lentus</name>
    <dbReference type="NCBI Taxonomy" id="633194"/>
    <lineage>
        <taxon>Bacteria</taxon>
        <taxon>Pseudomonadati</taxon>
        <taxon>Pseudomonadota</taxon>
        <taxon>Alphaproteobacteria</taxon>
        <taxon>Rhodobacterales</taxon>
        <taxon>Roseobacteraceae</taxon>
        <taxon>Roseivivax</taxon>
    </lineage>
</organism>
<dbReference type="GO" id="GO:0004048">
    <property type="term" value="F:anthranilate phosphoribosyltransferase activity"/>
    <property type="evidence" value="ECO:0007669"/>
    <property type="project" value="InterPro"/>
</dbReference>
<dbReference type="RefSeq" id="WP_076445226.1">
    <property type="nucleotide sequence ID" value="NZ_FTOQ01000002.1"/>
</dbReference>
<accession>A0A1N7KSY0</accession>
<dbReference type="InterPro" id="IPR036320">
    <property type="entry name" value="Glycosyl_Trfase_fam3_N_dom_sf"/>
</dbReference>